<accession>A0A101I2L3</accession>
<dbReference type="InterPro" id="IPR016181">
    <property type="entry name" value="Acyl_CoA_acyltransferase"/>
</dbReference>
<dbReference type="SUPFAM" id="SSF55729">
    <property type="entry name" value="Acyl-CoA N-acyltransferases (Nat)"/>
    <property type="match status" value="1"/>
</dbReference>
<dbReference type="PANTHER" id="PTHR43415">
    <property type="entry name" value="SPERMIDINE N(1)-ACETYLTRANSFERASE"/>
    <property type="match status" value="1"/>
</dbReference>
<protein>
    <submittedName>
        <fullName evidence="2">GCN5-related N-acetyltransferase</fullName>
    </submittedName>
</protein>
<keyword evidence="2" id="KW-0808">Transferase</keyword>
<comment type="caution">
    <text evidence="2">The sequence shown here is derived from an EMBL/GenBank/DDBJ whole genome shotgun (WGS) entry which is preliminary data.</text>
</comment>
<organism evidence="2 3">
    <name type="scientific">candidate division TA06 bacterium 34_109</name>
    <dbReference type="NCBI Taxonomy" id="1635277"/>
    <lineage>
        <taxon>Bacteria</taxon>
        <taxon>Bacteria division TA06</taxon>
    </lineage>
</organism>
<reference evidence="3" key="1">
    <citation type="journal article" date="2015" name="MBio">
        <title>Genome-Resolved Metagenomic Analysis Reveals Roles for Candidate Phyla and Other Microbial Community Members in Biogeochemical Transformations in Oil Reservoirs.</title>
        <authorList>
            <person name="Hu P."/>
            <person name="Tom L."/>
            <person name="Singh A."/>
            <person name="Thomas B.C."/>
            <person name="Baker B.J."/>
            <person name="Piceno Y.M."/>
            <person name="Andersen G.L."/>
            <person name="Banfield J.F."/>
        </authorList>
    </citation>
    <scope>NUCLEOTIDE SEQUENCE [LARGE SCALE GENOMIC DNA]</scope>
</reference>
<dbReference type="Pfam" id="PF13302">
    <property type="entry name" value="Acetyltransf_3"/>
    <property type="match status" value="1"/>
</dbReference>
<dbReference type="GO" id="GO:0016747">
    <property type="term" value="F:acyltransferase activity, transferring groups other than amino-acyl groups"/>
    <property type="evidence" value="ECO:0007669"/>
    <property type="project" value="InterPro"/>
</dbReference>
<dbReference type="PROSITE" id="PS51186">
    <property type="entry name" value="GNAT"/>
    <property type="match status" value="1"/>
</dbReference>
<gene>
    <name evidence="2" type="ORF">XE03_0395</name>
</gene>
<dbReference type="PANTHER" id="PTHR43415:SF3">
    <property type="entry name" value="GNAT-FAMILY ACETYLTRANSFERASE"/>
    <property type="match status" value="1"/>
</dbReference>
<dbReference type="Gene3D" id="3.40.630.30">
    <property type="match status" value="1"/>
</dbReference>
<name>A0A101I2L3_UNCT6</name>
<evidence type="ECO:0000259" key="1">
    <source>
        <dbReference type="PROSITE" id="PS51186"/>
    </source>
</evidence>
<sequence length="176" mass="20502">MKMEEPVIFLEGEKVILSPLDEDDLYPIQKILNSPDVRKNLAERFPKNRSMLKDLITLNKEKRGVFLKIVERESFKIAGIISLSDFNWPNRRAMLSIALGKDFQKKGYGTESTKILVDYGFKNLQLHKISLEVYEFNMGAIKMYESLGFVKEGHYRKHSFKDGKYVDLIFMSLLNE</sequence>
<dbReference type="AlphaFoldDB" id="A0A101I2L3"/>
<evidence type="ECO:0000313" key="2">
    <source>
        <dbReference type="EMBL" id="KUK87876.1"/>
    </source>
</evidence>
<evidence type="ECO:0000313" key="3">
    <source>
        <dbReference type="Proteomes" id="UP000053467"/>
    </source>
</evidence>
<feature type="domain" description="N-acetyltransferase" evidence="1">
    <location>
        <begin position="15"/>
        <end position="176"/>
    </location>
</feature>
<dbReference type="Proteomes" id="UP000053467">
    <property type="component" value="Unassembled WGS sequence"/>
</dbReference>
<dbReference type="InterPro" id="IPR000182">
    <property type="entry name" value="GNAT_dom"/>
</dbReference>
<dbReference type="EMBL" id="LGGX01000002">
    <property type="protein sequence ID" value="KUK87876.1"/>
    <property type="molecule type" value="Genomic_DNA"/>
</dbReference>
<proteinExistence type="predicted"/>